<dbReference type="SUPFAM" id="SSF52172">
    <property type="entry name" value="CheY-like"/>
    <property type="match status" value="1"/>
</dbReference>
<dbReference type="Pfam" id="PF00072">
    <property type="entry name" value="Response_reg"/>
    <property type="match status" value="1"/>
</dbReference>
<evidence type="ECO:0000259" key="4">
    <source>
        <dbReference type="PROSITE" id="PS50043"/>
    </source>
</evidence>
<dbReference type="InterPro" id="IPR016032">
    <property type="entry name" value="Sig_transdc_resp-reg_C-effctor"/>
</dbReference>
<dbReference type="PROSITE" id="PS00622">
    <property type="entry name" value="HTH_LUXR_1"/>
    <property type="match status" value="1"/>
</dbReference>
<sequence>MNNLKPFSVYLVDDHKLFREGLSLLLRNLPYVSQVFQASDGGAFLSGLNQQLPELVFMDISMPGLDGIETTRKALEICPDLKIIALSMYADEDYTSRMISAGARGFILKNSGLQEVEECMKAVMSGHNYFSPEILDGILKNITKKEKQPRNSELSERETEVLYRICQGLSNQEIAGRLRISKRTVDKHRENLLQKTDCKNTAGLVMFAIRNGIVEV</sequence>
<dbReference type="Gene3D" id="3.40.50.2300">
    <property type="match status" value="1"/>
</dbReference>
<dbReference type="SUPFAM" id="SSF46894">
    <property type="entry name" value="C-terminal effector domain of the bipartite response regulators"/>
    <property type="match status" value="1"/>
</dbReference>
<dbReference type="Pfam" id="PF00196">
    <property type="entry name" value="GerE"/>
    <property type="match status" value="1"/>
</dbReference>
<dbReference type="RefSeq" id="WP_062045183.1">
    <property type="nucleotide sequence ID" value="NZ_DF968183.1"/>
</dbReference>
<evidence type="ECO:0000256" key="3">
    <source>
        <dbReference type="PROSITE-ProRule" id="PRU00169"/>
    </source>
</evidence>
<dbReference type="GO" id="GO:0006355">
    <property type="term" value="P:regulation of DNA-templated transcription"/>
    <property type="evidence" value="ECO:0007669"/>
    <property type="project" value="InterPro"/>
</dbReference>
<dbReference type="GO" id="GO:0000160">
    <property type="term" value="P:phosphorelay signal transduction system"/>
    <property type="evidence" value="ECO:0007669"/>
    <property type="project" value="InterPro"/>
</dbReference>
<keyword evidence="2 6" id="KW-0238">DNA-binding</keyword>
<dbReference type="PRINTS" id="PR00038">
    <property type="entry name" value="HTHLUXR"/>
</dbReference>
<protein>
    <submittedName>
        <fullName evidence="6">DNA-binding response regulator, NarL/FixJ family</fullName>
    </submittedName>
</protein>
<dbReference type="GO" id="GO:0003677">
    <property type="term" value="F:DNA binding"/>
    <property type="evidence" value="ECO:0007669"/>
    <property type="project" value="UniProtKB-KW"/>
</dbReference>
<dbReference type="InterPro" id="IPR000792">
    <property type="entry name" value="Tscrpt_reg_LuxR_C"/>
</dbReference>
<dbReference type="InterPro" id="IPR001789">
    <property type="entry name" value="Sig_transdc_resp-reg_receiver"/>
</dbReference>
<dbReference type="InterPro" id="IPR058245">
    <property type="entry name" value="NreC/VraR/RcsB-like_REC"/>
</dbReference>
<evidence type="ECO:0000313" key="6">
    <source>
        <dbReference type="EMBL" id="GAP45087.1"/>
    </source>
</evidence>
<keyword evidence="1 3" id="KW-0597">Phosphoprotein</keyword>
<dbReference type="EMBL" id="DF968183">
    <property type="protein sequence ID" value="GAP45087.1"/>
    <property type="molecule type" value="Genomic_DNA"/>
</dbReference>
<dbReference type="SMART" id="SM00448">
    <property type="entry name" value="REC"/>
    <property type="match status" value="1"/>
</dbReference>
<dbReference type="AlphaFoldDB" id="A0A0S7C7N6"/>
<evidence type="ECO:0000256" key="1">
    <source>
        <dbReference type="ARBA" id="ARBA00022553"/>
    </source>
</evidence>
<dbReference type="PANTHER" id="PTHR43214:SF43">
    <property type="entry name" value="TWO-COMPONENT RESPONSE REGULATOR"/>
    <property type="match status" value="1"/>
</dbReference>
<dbReference type="CDD" id="cd06170">
    <property type="entry name" value="LuxR_C_like"/>
    <property type="match status" value="1"/>
</dbReference>
<evidence type="ECO:0000259" key="5">
    <source>
        <dbReference type="PROSITE" id="PS50110"/>
    </source>
</evidence>
<dbReference type="InterPro" id="IPR011006">
    <property type="entry name" value="CheY-like_superfamily"/>
</dbReference>
<evidence type="ECO:0000256" key="2">
    <source>
        <dbReference type="ARBA" id="ARBA00023125"/>
    </source>
</evidence>
<feature type="modified residue" description="4-aspartylphosphate" evidence="3">
    <location>
        <position position="59"/>
    </location>
</feature>
<dbReference type="PATRIC" id="fig|1678841.3.peg.3673"/>
<dbReference type="SMART" id="SM00421">
    <property type="entry name" value="HTH_LUXR"/>
    <property type="match status" value="1"/>
</dbReference>
<feature type="domain" description="Response regulatory" evidence="5">
    <location>
        <begin position="8"/>
        <end position="124"/>
    </location>
</feature>
<dbReference type="PROSITE" id="PS50110">
    <property type="entry name" value="RESPONSE_REGULATORY"/>
    <property type="match status" value="1"/>
</dbReference>
<dbReference type="PANTHER" id="PTHR43214">
    <property type="entry name" value="TWO-COMPONENT RESPONSE REGULATOR"/>
    <property type="match status" value="1"/>
</dbReference>
<feature type="domain" description="HTH luxR-type" evidence="4">
    <location>
        <begin position="147"/>
        <end position="212"/>
    </location>
</feature>
<evidence type="ECO:0000313" key="7">
    <source>
        <dbReference type="Proteomes" id="UP000053091"/>
    </source>
</evidence>
<reference evidence="6" key="1">
    <citation type="journal article" date="2015" name="Genome Announc.">
        <title>Draft Genome Sequence of Bacteroidales Strain TBC1, a Novel Isolate from a Methanogenic Wastewater Treatment System.</title>
        <authorList>
            <person name="Tourlousse D.M."/>
            <person name="Matsuura N."/>
            <person name="Sun L."/>
            <person name="Toyonaga M."/>
            <person name="Kuroda K."/>
            <person name="Ohashi A."/>
            <person name="Cruz R."/>
            <person name="Yamaguchi T."/>
            <person name="Sekiguchi Y."/>
        </authorList>
    </citation>
    <scope>NUCLEOTIDE SEQUENCE [LARGE SCALE GENOMIC DNA]</scope>
    <source>
        <strain evidence="6">TBC1</strain>
    </source>
</reference>
<dbReference type="STRING" id="1678841.TBC1_12907"/>
<accession>A0A0S7C7N6</accession>
<dbReference type="Proteomes" id="UP000053091">
    <property type="component" value="Unassembled WGS sequence"/>
</dbReference>
<dbReference type="PROSITE" id="PS50043">
    <property type="entry name" value="HTH_LUXR_2"/>
    <property type="match status" value="1"/>
</dbReference>
<dbReference type="InterPro" id="IPR039420">
    <property type="entry name" value="WalR-like"/>
</dbReference>
<gene>
    <name evidence="6" type="ORF">TBC1_12907</name>
</gene>
<dbReference type="OrthoDB" id="9797341at2"/>
<dbReference type="CDD" id="cd17535">
    <property type="entry name" value="REC_NarL-like"/>
    <property type="match status" value="1"/>
</dbReference>
<name>A0A0S7C7N6_9BACT</name>
<proteinExistence type="predicted"/>
<organism evidence="6">
    <name type="scientific">Lentimicrobium saccharophilum</name>
    <dbReference type="NCBI Taxonomy" id="1678841"/>
    <lineage>
        <taxon>Bacteria</taxon>
        <taxon>Pseudomonadati</taxon>
        <taxon>Bacteroidota</taxon>
        <taxon>Bacteroidia</taxon>
        <taxon>Bacteroidales</taxon>
        <taxon>Lentimicrobiaceae</taxon>
        <taxon>Lentimicrobium</taxon>
    </lineage>
</organism>
<keyword evidence="7" id="KW-1185">Reference proteome</keyword>